<dbReference type="RefSeq" id="WP_205377579.1">
    <property type="nucleotide sequence ID" value="NZ_JAFEJA010000002.1"/>
</dbReference>
<sequence>MSWTRAALLAGALAAGGCGTAGRGGGPAGDPSPGATASSTAPPASAPAPAATLVELSVTGGFAGVRDVVVVREDGTYLSHRKQGKVTSGRMEAAELDRLRDALDAARFTALPAEVTSAPVADGFTYRITHRGHAVTTSDPVPLPGLSAVLAALPAR</sequence>
<evidence type="ECO:0008006" key="4">
    <source>
        <dbReference type="Google" id="ProtNLM"/>
    </source>
</evidence>
<organism evidence="2 3">
    <name type="scientific">Streptomyces zhihengii</name>
    <dbReference type="NCBI Taxonomy" id="1818004"/>
    <lineage>
        <taxon>Bacteria</taxon>
        <taxon>Bacillati</taxon>
        <taxon>Actinomycetota</taxon>
        <taxon>Actinomycetes</taxon>
        <taxon>Kitasatosporales</taxon>
        <taxon>Streptomycetaceae</taxon>
        <taxon>Streptomyces</taxon>
    </lineage>
</organism>
<dbReference type="PROSITE" id="PS51257">
    <property type="entry name" value="PROKAR_LIPOPROTEIN"/>
    <property type="match status" value="1"/>
</dbReference>
<feature type="region of interest" description="Disordered" evidence="1">
    <location>
        <begin position="21"/>
        <end position="47"/>
    </location>
</feature>
<reference evidence="2 3" key="1">
    <citation type="journal article" date="2016" name="Arch. Microbiol.">
        <title>Streptomyces zhihengii sp. nov., isolated from rhizospheric soil of Psammosilene tunicoides.</title>
        <authorList>
            <person name="Huang M.J."/>
            <person name="Fei J.J."/>
            <person name="Salam N."/>
            <person name="Kim C.J."/>
            <person name="Hozzein W.N."/>
            <person name="Xiao M."/>
            <person name="Huang H.Q."/>
            <person name="Li W.J."/>
        </authorList>
    </citation>
    <scope>NUCLEOTIDE SEQUENCE [LARGE SCALE GENOMIC DNA]</scope>
    <source>
        <strain evidence="2 3">YIM T102</strain>
    </source>
</reference>
<gene>
    <name evidence="2" type="ORF">JE024_33140</name>
</gene>
<dbReference type="EMBL" id="JAFEJA010000002">
    <property type="protein sequence ID" value="MBM9623445.1"/>
    <property type="molecule type" value="Genomic_DNA"/>
</dbReference>
<feature type="compositionally biased region" description="Low complexity" evidence="1">
    <location>
        <begin position="29"/>
        <end position="47"/>
    </location>
</feature>
<protein>
    <recommendedName>
        <fullName evidence="4">Lipoprotein</fullName>
    </recommendedName>
</protein>
<name>A0ABS2V353_9ACTN</name>
<evidence type="ECO:0000256" key="1">
    <source>
        <dbReference type="SAM" id="MobiDB-lite"/>
    </source>
</evidence>
<dbReference type="Proteomes" id="UP000664109">
    <property type="component" value="Unassembled WGS sequence"/>
</dbReference>
<accession>A0ABS2V353</accession>
<evidence type="ECO:0000313" key="3">
    <source>
        <dbReference type="Proteomes" id="UP000664109"/>
    </source>
</evidence>
<comment type="caution">
    <text evidence="2">The sequence shown here is derived from an EMBL/GenBank/DDBJ whole genome shotgun (WGS) entry which is preliminary data.</text>
</comment>
<evidence type="ECO:0000313" key="2">
    <source>
        <dbReference type="EMBL" id="MBM9623445.1"/>
    </source>
</evidence>
<keyword evidence="3" id="KW-1185">Reference proteome</keyword>
<proteinExistence type="predicted"/>